<reference evidence="8 9" key="1">
    <citation type="submission" date="2019-03" db="EMBL/GenBank/DDBJ databases">
        <title>Seongchinamella monodicae gen. nov., sp. nov., a novel member of the Gammaproteobacteria isolated from a tidal mudflat of beach.</title>
        <authorList>
            <person name="Yang H.G."/>
            <person name="Kang J.W."/>
            <person name="Lee S.D."/>
        </authorList>
    </citation>
    <scope>NUCLEOTIDE SEQUENCE [LARGE SCALE GENOMIC DNA]</scope>
    <source>
        <strain evidence="8 9">GH4-78</strain>
    </source>
</reference>
<dbReference type="GO" id="GO:0005886">
    <property type="term" value="C:plasma membrane"/>
    <property type="evidence" value="ECO:0007669"/>
    <property type="project" value="TreeGrafter"/>
</dbReference>
<feature type="transmembrane region" description="Helical" evidence="7">
    <location>
        <begin position="516"/>
        <end position="535"/>
    </location>
</feature>
<proteinExistence type="inferred from homology"/>
<dbReference type="AlphaFoldDB" id="A0A4R5LPN9"/>
<evidence type="ECO:0000256" key="3">
    <source>
        <dbReference type="ARBA" id="ARBA00022692"/>
    </source>
</evidence>
<evidence type="ECO:0000313" key="8">
    <source>
        <dbReference type="EMBL" id="TDG12449.1"/>
    </source>
</evidence>
<feature type="transmembrane region" description="Helical" evidence="7">
    <location>
        <begin position="568"/>
        <end position="588"/>
    </location>
</feature>
<dbReference type="PANTHER" id="PTHR11819:SF77">
    <property type="entry name" value="SODIUM_GLUCOSE COTRANSPORT PROTEIN"/>
    <property type="match status" value="1"/>
</dbReference>
<comment type="caution">
    <text evidence="8">The sequence shown here is derived from an EMBL/GenBank/DDBJ whole genome shotgun (WGS) entry which is preliminary data.</text>
</comment>
<feature type="transmembrane region" description="Helical" evidence="7">
    <location>
        <begin position="208"/>
        <end position="230"/>
    </location>
</feature>
<keyword evidence="5 7" id="KW-0472">Membrane</keyword>
<evidence type="ECO:0000313" key="9">
    <source>
        <dbReference type="Proteomes" id="UP000295554"/>
    </source>
</evidence>
<feature type="transmembrane region" description="Helical" evidence="7">
    <location>
        <begin position="697"/>
        <end position="717"/>
    </location>
</feature>
<dbReference type="PANTHER" id="PTHR11819">
    <property type="entry name" value="SOLUTE CARRIER FAMILY 5"/>
    <property type="match status" value="1"/>
</dbReference>
<keyword evidence="4 7" id="KW-1133">Transmembrane helix</keyword>
<comment type="similarity">
    <text evidence="2 6">Belongs to the sodium:solute symporter (SSF) (TC 2.A.21) family.</text>
</comment>
<evidence type="ECO:0000256" key="4">
    <source>
        <dbReference type="ARBA" id="ARBA00022989"/>
    </source>
</evidence>
<dbReference type="OrthoDB" id="9814523at2"/>
<feature type="transmembrane region" description="Helical" evidence="7">
    <location>
        <begin position="150"/>
        <end position="169"/>
    </location>
</feature>
<feature type="transmembrane region" description="Helical" evidence="7">
    <location>
        <begin position="304"/>
        <end position="325"/>
    </location>
</feature>
<dbReference type="InterPro" id="IPR038377">
    <property type="entry name" value="Na/Glc_symporter_sf"/>
</dbReference>
<protein>
    <recommendedName>
        <fullName evidence="10">Sodium/glucose cotransporter</fullName>
    </recommendedName>
</protein>
<gene>
    <name evidence="8" type="ORF">E2F43_12655</name>
</gene>
<dbReference type="Proteomes" id="UP000295554">
    <property type="component" value="Unassembled WGS sequence"/>
</dbReference>
<feature type="transmembrane region" description="Helical" evidence="7">
    <location>
        <begin position="670"/>
        <end position="691"/>
    </location>
</feature>
<feature type="transmembrane region" description="Helical" evidence="7">
    <location>
        <begin position="68"/>
        <end position="95"/>
    </location>
</feature>
<feature type="transmembrane region" description="Helical" evidence="7">
    <location>
        <begin position="608"/>
        <end position="630"/>
    </location>
</feature>
<dbReference type="GO" id="GO:0005412">
    <property type="term" value="F:D-glucose:sodium symporter activity"/>
    <property type="evidence" value="ECO:0007669"/>
    <property type="project" value="TreeGrafter"/>
</dbReference>
<keyword evidence="3 7" id="KW-0812">Transmembrane</keyword>
<dbReference type="EMBL" id="SMSE01000003">
    <property type="protein sequence ID" value="TDG12449.1"/>
    <property type="molecule type" value="Genomic_DNA"/>
</dbReference>
<evidence type="ECO:0000256" key="1">
    <source>
        <dbReference type="ARBA" id="ARBA00004141"/>
    </source>
</evidence>
<sequence length="723" mass="78465">MLAYRPFFVTCGPARGSLRMDGTVLAPLDWLIIVALLGFSLLVGFLVKDQASEGGVEGFFTAGRKMKWWLLGTSIVATTFASDTPLAITGWIAQYGIAGNWFWWGGVLGSVAMTVFFARKWRTSGVVTDVELTELRYGGPAAALLRSVKAFINATLVNCIILGWVFAGMSKISESFMDWRWLLGSELYTALAAVYPDALLFGSFDNTLTIAVLLAVTLGYSALGGMRAVLITDLVQFTLAMAMSITLTVIAVSQLGGLASMWDTLATLYPSDGSATDMAGNPYLTHDRVAAFAPDFGEGVVGSLGIPFSAFVLTLGVMWWSNGIIDGSGYISQRLYTAENGGEAEKGALWYSVANFMLRSWPWAIAGVAALVIFPRADVDLAARQFTECLNDEQVCTAEMRQCLDNRYTCDIPEYALLYRDQGTLEQDGLAAMSVVAGAPAYQQVPVFREDRERGYPAMIRELLPAGLMGLMLASLMAAFMSTVSTHTNWGASYLANDFYARFVNRRASAKQLTRVSRVATVAIAVLAVVVASTIDNIGAMWELYGGMMAGLGLPHLMRWLWWRANAWTEIAGMVSGFSLALINYIAGQLDLLPAGQISLFPPFMASHAIHVICWISLIAAVASMLATMLTAPVDDSLLREFVRKTRPMGIWGKYAQGDFRPERNFVESLLYFVLAGTSIYAGMFGVGYALRLETATGLGLIALSLLGLVIVVRGMGRIDRVL</sequence>
<evidence type="ECO:0000256" key="2">
    <source>
        <dbReference type="ARBA" id="ARBA00006434"/>
    </source>
</evidence>
<dbReference type="Gene3D" id="1.20.1730.10">
    <property type="entry name" value="Sodium/glucose cotransporter"/>
    <property type="match status" value="1"/>
</dbReference>
<dbReference type="PROSITE" id="PS50283">
    <property type="entry name" value="NA_SOLUT_SYMP_3"/>
    <property type="match status" value="1"/>
</dbReference>
<feature type="transmembrane region" description="Helical" evidence="7">
    <location>
        <begin position="463"/>
        <end position="481"/>
    </location>
</feature>
<dbReference type="InterPro" id="IPR001734">
    <property type="entry name" value="Na/solute_symporter"/>
</dbReference>
<accession>A0A4R5LPN9</accession>
<dbReference type="CDD" id="cd11477">
    <property type="entry name" value="SLC5sbd_u1"/>
    <property type="match status" value="1"/>
</dbReference>
<evidence type="ECO:0008006" key="10">
    <source>
        <dbReference type="Google" id="ProtNLM"/>
    </source>
</evidence>
<evidence type="ECO:0000256" key="7">
    <source>
        <dbReference type="SAM" id="Phobius"/>
    </source>
</evidence>
<evidence type="ECO:0000256" key="6">
    <source>
        <dbReference type="RuleBase" id="RU362091"/>
    </source>
</evidence>
<comment type="subcellular location">
    <subcellularLocation>
        <location evidence="1">Membrane</location>
        <topology evidence="1">Multi-pass membrane protein</topology>
    </subcellularLocation>
</comment>
<dbReference type="Pfam" id="PF00474">
    <property type="entry name" value="SSF"/>
    <property type="match status" value="3"/>
</dbReference>
<keyword evidence="9" id="KW-1185">Reference proteome</keyword>
<name>A0A4R5LPN9_9GAMM</name>
<feature type="transmembrane region" description="Helical" evidence="7">
    <location>
        <begin position="101"/>
        <end position="118"/>
    </location>
</feature>
<feature type="transmembrane region" description="Helical" evidence="7">
    <location>
        <begin position="28"/>
        <end position="47"/>
    </location>
</feature>
<evidence type="ECO:0000256" key="5">
    <source>
        <dbReference type="ARBA" id="ARBA00023136"/>
    </source>
</evidence>
<feature type="transmembrane region" description="Helical" evidence="7">
    <location>
        <begin position="237"/>
        <end position="262"/>
    </location>
</feature>
<organism evidence="8 9">
    <name type="scientific">Seongchinamella unica</name>
    <dbReference type="NCBI Taxonomy" id="2547392"/>
    <lineage>
        <taxon>Bacteria</taxon>
        <taxon>Pseudomonadati</taxon>
        <taxon>Pseudomonadota</taxon>
        <taxon>Gammaproteobacteria</taxon>
        <taxon>Cellvibrionales</taxon>
        <taxon>Halieaceae</taxon>
        <taxon>Seongchinamella</taxon>
    </lineage>
</organism>